<keyword evidence="2 5" id="KW-0812">Transmembrane</keyword>
<feature type="transmembrane region" description="Helical" evidence="5">
    <location>
        <begin position="33"/>
        <end position="51"/>
    </location>
</feature>
<dbReference type="GO" id="GO:0015297">
    <property type="term" value="F:antiporter activity"/>
    <property type="evidence" value="ECO:0007669"/>
    <property type="project" value="InterPro"/>
</dbReference>
<dbReference type="InterPro" id="IPR036291">
    <property type="entry name" value="NAD(P)-bd_dom_sf"/>
</dbReference>
<feature type="domain" description="RCK C-terminal" evidence="6">
    <location>
        <begin position="560"/>
        <end position="642"/>
    </location>
</feature>
<dbReference type="PANTHER" id="PTHR43021">
    <property type="entry name" value="NA(+)/H(+) ANTIPORTER-RELATED"/>
    <property type="match status" value="1"/>
</dbReference>
<gene>
    <name evidence="7" type="ORF">GBAR_LOCUS26374</name>
</gene>
<dbReference type="GO" id="GO:1902600">
    <property type="term" value="P:proton transmembrane transport"/>
    <property type="evidence" value="ECO:0007669"/>
    <property type="project" value="InterPro"/>
</dbReference>
<comment type="subcellular location">
    <subcellularLocation>
        <location evidence="1">Membrane</location>
        <topology evidence="1">Multi-pass membrane protein</topology>
    </subcellularLocation>
</comment>
<dbReference type="AlphaFoldDB" id="A0AA35THJ6"/>
<proteinExistence type="predicted"/>
<evidence type="ECO:0000256" key="2">
    <source>
        <dbReference type="ARBA" id="ARBA00022692"/>
    </source>
</evidence>
<dbReference type="PROSITE" id="PS51202">
    <property type="entry name" value="RCK_C"/>
    <property type="match status" value="1"/>
</dbReference>
<comment type="caution">
    <text evidence="7">The sequence shown here is derived from an EMBL/GenBank/DDBJ whole genome shotgun (WGS) entry which is preliminary data.</text>
</comment>
<feature type="transmembrane region" description="Helical" evidence="5">
    <location>
        <begin position="266"/>
        <end position="282"/>
    </location>
</feature>
<feature type="transmembrane region" description="Helical" evidence="5">
    <location>
        <begin position="386"/>
        <end position="413"/>
    </location>
</feature>
<dbReference type="Gene3D" id="3.30.70.1450">
    <property type="entry name" value="Regulator of K+ conductance, C-terminal domain"/>
    <property type="match status" value="1"/>
</dbReference>
<evidence type="ECO:0000259" key="6">
    <source>
        <dbReference type="PROSITE" id="PS51202"/>
    </source>
</evidence>
<dbReference type="SUPFAM" id="SSF51735">
    <property type="entry name" value="NAD(P)-binding Rossmann-fold domains"/>
    <property type="match status" value="1"/>
</dbReference>
<evidence type="ECO:0000256" key="4">
    <source>
        <dbReference type="ARBA" id="ARBA00023136"/>
    </source>
</evidence>
<evidence type="ECO:0000313" key="8">
    <source>
        <dbReference type="Proteomes" id="UP001174909"/>
    </source>
</evidence>
<feature type="transmembrane region" description="Helical" evidence="5">
    <location>
        <begin position="6"/>
        <end position="21"/>
    </location>
</feature>
<dbReference type="Pfam" id="PF02254">
    <property type="entry name" value="TrkA_N"/>
    <property type="match status" value="1"/>
</dbReference>
<evidence type="ECO:0000256" key="3">
    <source>
        <dbReference type="ARBA" id="ARBA00022989"/>
    </source>
</evidence>
<dbReference type="InterPro" id="IPR003148">
    <property type="entry name" value="RCK_N"/>
</dbReference>
<dbReference type="SUPFAM" id="SSF116726">
    <property type="entry name" value="TrkA C-terminal domain-like"/>
    <property type="match status" value="1"/>
</dbReference>
<evidence type="ECO:0000256" key="5">
    <source>
        <dbReference type="SAM" id="Phobius"/>
    </source>
</evidence>
<dbReference type="GO" id="GO:0008324">
    <property type="term" value="F:monoatomic cation transmembrane transporter activity"/>
    <property type="evidence" value="ECO:0007669"/>
    <property type="project" value="InterPro"/>
</dbReference>
<keyword evidence="3 5" id="KW-1133">Transmembrane helix</keyword>
<feature type="transmembrane region" description="Helical" evidence="5">
    <location>
        <begin position="294"/>
        <end position="316"/>
    </location>
</feature>
<dbReference type="PANTHER" id="PTHR43021:SF2">
    <property type="entry name" value="CATION_H+ EXCHANGER DOMAIN-CONTAINING PROTEIN"/>
    <property type="match status" value="1"/>
</dbReference>
<evidence type="ECO:0000256" key="1">
    <source>
        <dbReference type="ARBA" id="ARBA00004141"/>
    </source>
</evidence>
<reference evidence="7" key="1">
    <citation type="submission" date="2023-03" db="EMBL/GenBank/DDBJ databases">
        <authorList>
            <person name="Steffen K."/>
            <person name="Cardenas P."/>
        </authorList>
    </citation>
    <scope>NUCLEOTIDE SEQUENCE</scope>
</reference>
<organism evidence="7 8">
    <name type="scientific">Geodia barretti</name>
    <name type="common">Barrett's horny sponge</name>
    <dbReference type="NCBI Taxonomy" id="519541"/>
    <lineage>
        <taxon>Eukaryota</taxon>
        <taxon>Metazoa</taxon>
        <taxon>Porifera</taxon>
        <taxon>Demospongiae</taxon>
        <taxon>Heteroscleromorpha</taxon>
        <taxon>Tetractinellida</taxon>
        <taxon>Astrophorina</taxon>
        <taxon>Geodiidae</taxon>
        <taxon>Geodia</taxon>
    </lineage>
</organism>
<keyword evidence="4 5" id="KW-0472">Membrane</keyword>
<dbReference type="Gene3D" id="1.20.1530.20">
    <property type="match status" value="1"/>
</dbReference>
<feature type="transmembrane region" description="Helical" evidence="5">
    <location>
        <begin position="199"/>
        <end position="223"/>
    </location>
</feature>
<dbReference type="Pfam" id="PF02080">
    <property type="entry name" value="TrkA_C"/>
    <property type="match status" value="1"/>
</dbReference>
<dbReference type="EMBL" id="CASHTH010003672">
    <property type="protein sequence ID" value="CAI8047671.1"/>
    <property type="molecule type" value="Genomic_DNA"/>
</dbReference>
<feature type="transmembrane region" description="Helical" evidence="5">
    <location>
        <begin position="95"/>
        <end position="119"/>
    </location>
</feature>
<protein>
    <submittedName>
        <fullName evidence="7">Na(+)/H(+) antiporter YjbQ</fullName>
    </submittedName>
</protein>
<dbReference type="Gene3D" id="3.40.50.720">
    <property type="entry name" value="NAD(P)-binding Rossmann-like Domain"/>
    <property type="match status" value="1"/>
</dbReference>
<sequence length="665" mass="72702">MAAYQNLFMFVAGFTLIALASKQIGQLFTRFKLPLISGFLFAGIIAGPFIFDFISVEATKRLRFVDELSLAFIAFVAGSELYLKELRSRFKSIKLVSIGIVISTFMLGSLTVFALADFMPFTRGLPVASRIAIAILAGAILVARSPSSAVAIIKELRAKGPFTQTVMGVTVVMDVLVIILFSVNSSIADALLTGLQFNLTFIILLFVELTAAVAGGYVVGKILQRILSSRINHTVKIGGILLTGYAVFAVFAGIRHFTHDRLPFEVFVEPLLVCMIGSFWLINRTDFRDEFLKILHEVGPLIYIAFFTLTGASLTLDILADIWPITLLLVAVRLGGIFIGSFTGGVLAGDPMTYNKVSWMAYITQAGVGLGLAKEVGGTFPAWGPAFATLMISIIVVNQVVGPAFFKGALVWLKEARPRAKKSEPDQIHSAIIFGADSQSLALARQLRAHNWEVKVAYRQTGEIKNVASSYFDVQPMPGFSLNELQAFGVGEAGAVVTMLSDEDNYRICELAYEHFGTDNLVVRLNDLANYDRFRELGAFTVRPSTAIISLLDHFVRAPSSVSLLLGMEENHDIIDLEVRNPNLAGMAVRDLHLPSDALILSVRRAGHIIITHGYTDLQIGDWVTVVGSLDSLEALELRFDEHLPSSRTTYPLRRDLALEKDAAG</sequence>
<dbReference type="InterPro" id="IPR038770">
    <property type="entry name" value="Na+/solute_symporter_sf"/>
</dbReference>
<dbReference type="InterPro" id="IPR006037">
    <property type="entry name" value="RCK_C"/>
</dbReference>
<dbReference type="GO" id="GO:0016020">
    <property type="term" value="C:membrane"/>
    <property type="evidence" value="ECO:0007669"/>
    <property type="project" value="UniProtKB-SubCell"/>
</dbReference>
<evidence type="ECO:0000313" key="7">
    <source>
        <dbReference type="EMBL" id="CAI8047671.1"/>
    </source>
</evidence>
<dbReference type="Proteomes" id="UP001174909">
    <property type="component" value="Unassembled WGS sequence"/>
</dbReference>
<dbReference type="InterPro" id="IPR006153">
    <property type="entry name" value="Cation/H_exchanger_TM"/>
</dbReference>
<feature type="transmembrane region" description="Helical" evidence="5">
    <location>
        <begin position="322"/>
        <end position="347"/>
    </location>
</feature>
<dbReference type="GO" id="GO:0006813">
    <property type="term" value="P:potassium ion transport"/>
    <property type="evidence" value="ECO:0007669"/>
    <property type="project" value="InterPro"/>
</dbReference>
<dbReference type="Pfam" id="PF00999">
    <property type="entry name" value="Na_H_Exchanger"/>
    <property type="match status" value="1"/>
</dbReference>
<feature type="transmembrane region" description="Helical" evidence="5">
    <location>
        <begin position="165"/>
        <end position="187"/>
    </location>
</feature>
<keyword evidence="8" id="KW-1185">Reference proteome</keyword>
<feature type="transmembrane region" description="Helical" evidence="5">
    <location>
        <begin position="131"/>
        <end position="153"/>
    </location>
</feature>
<dbReference type="InterPro" id="IPR036721">
    <property type="entry name" value="RCK_C_sf"/>
</dbReference>
<accession>A0AA35THJ6</accession>
<name>A0AA35THJ6_GEOBA</name>
<feature type="transmembrane region" description="Helical" evidence="5">
    <location>
        <begin position="235"/>
        <end position="254"/>
    </location>
</feature>